<accession>A0A5C1NMB1</accession>
<dbReference type="Proteomes" id="UP000324285">
    <property type="component" value="Chromosome"/>
</dbReference>
<dbReference type="AlphaFoldDB" id="A0A5C1NMB1"/>
<dbReference type="NCBIfam" id="NF006746">
    <property type="entry name" value="PRK09270.1-5"/>
    <property type="match status" value="1"/>
</dbReference>
<proteinExistence type="predicted"/>
<evidence type="ECO:0000313" key="2">
    <source>
        <dbReference type="Proteomes" id="UP000324285"/>
    </source>
</evidence>
<dbReference type="KEGG" id="hbh:E4T21_18350"/>
<dbReference type="EMBL" id="CP038437">
    <property type="protein sequence ID" value="QEM83295.1"/>
    <property type="molecule type" value="Genomic_DNA"/>
</dbReference>
<organism evidence="1 2">
    <name type="scientific">Halomonas binhaiensis</name>
    <dbReference type="NCBI Taxonomy" id="2562282"/>
    <lineage>
        <taxon>Bacteria</taxon>
        <taxon>Pseudomonadati</taxon>
        <taxon>Pseudomonadota</taxon>
        <taxon>Gammaproteobacteria</taxon>
        <taxon>Oceanospirillales</taxon>
        <taxon>Halomonadaceae</taxon>
        <taxon>Halomonas</taxon>
    </lineage>
</organism>
<dbReference type="RefSeq" id="WP_149286417.1">
    <property type="nucleotide sequence ID" value="NZ_CP038437.2"/>
</dbReference>
<dbReference type="GO" id="GO:0016787">
    <property type="term" value="F:hydrolase activity"/>
    <property type="evidence" value="ECO:0007669"/>
    <property type="project" value="UniProtKB-KW"/>
</dbReference>
<evidence type="ECO:0000313" key="1">
    <source>
        <dbReference type="EMBL" id="QEM83295.1"/>
    </source>
</evidence>
<gene>
    <name evidence="1" type="ORF">E4T21_18350</name>
</gene>
<protein>
    <submittedName>
        <fullName evidence="1">Nucleoside triphosphate hydrolase</fullName>
    </submittedName>
</protein>
<dbReference type="SUPFAM" id="SSF52540">
    <property type="entry name" value="P-loop containing nucleoside triphosphate hydrolases"/>
    <property type="match status" value="1"/>
</dbReference>
<dbReference type="OrthoDB" id="1550976at2"/>
<dbReference type="Gene3D" id="3.40.50.300">
    <property type="entry name" value="P-loop containing nucleotide triphosphate hydrolases"/>
    <property type="match status" value="3"/>
</dbReference>
<keyword evidence="2" id="KW-1185">Reference proteome</keyword>
<keyword evidence="1" id="KW-0378">Hydrolase</keyword>
<dbReference type="PANTHER" id="PTHR10285">
    <property type="entry name" value="URIDINE KINASE"/>
    <property type="match status" value="1"/>
</dbReference>
<dbReference type="InterPro" id="IPR027417">
    <property type="entry name" value="P-loop_NTPase"/>
</dbReference>
<reference evidence="1" key="1">
    <citation type="submission" date="2021-02" db="EMBL/GenBank/DDBJ databases">
        <title>Strain Y2R2, a novel species of the genus Halomonas.</title>
        <authorList>
            <person name="Huang H."/>
        </authorList>
    </citation>
    <scope>NUCLEOTIDE SEQUENCE</scope>
    <source>
        <strain evidence="1">Y2R2</strain>
    </source>
</reference>
<sequence>MNLSIDSVAERLMAAAEGRKRYIVALAGPPGAGKSYRSAWLERAINERRPGVAAVVPMDGYHYDNAVLEPMGLLPVKGAPETFDAAGLRHDLARLRSADCDVAVPVFDRPLDLSRAGGRVITPRQRILIVEGNYLLLEEGPWPALRDYFDFSLFLHVDDEVLEQRLIQRWLGMGQDQAGAIAKARDKDMLNTRLIKACSAAADLVWD</sequence>
<name>A0A5C1NMB1_9GAMM</name>